<feature type="signal peptide" evidence="1">
    <location>
        <begin position="1"/>
        <end position="21"/>
    </location>
</feature>
<dbReference type="InterPro" id="IPR027417">
    <property type="entry name" value="P-loop_NTPase"/>
</dbReference>
<name>A0A0J8AX36_BETVV</name>
<evidence type="ECO:0000313" key="3">
    <source>
        <dbReference type="Proteomes" id="UP000035740"/>
    </source>
</evidence>
<dbReference type="Proteomes" id="UP000035740">
    <property type="component" value="Unassembled WGS sequence"/>
</dbReference>
<feature type="chain" id="PRO_5005293957" evidence="1">
    <location>
        <begin position="22"/>
        <end position="200"/>
    </location>
</feature>
<evidence type="ECO:0000313" key="2">
    <source>
        <dbReference type="EMBL" id="KMS93404.1"/>
    </source>
</evidence>
<keyword evidence="1" id="KW-0732">Signal</keyword>
<organism evidence="2 3">
    <name type="scientific">Beta vulgaris subsp. vulgaris</name>
    <name type="common">Beet</name>
    <dbReference type="NCBI Taxonomy" id="3555"/>
    <lineage>
        <taxon>Eukaryota</taxon>
        <taxon>Viridiplantae</taxon>
        <taxon>Streptophyta</taxon>
        <taxon>Embryophyta</taxon>
        <taxon>Tracheophyta</taxon>
        <taxon>Spermatophyta</taxon>
        <taxon>Magnoliopsida</taxon>
        <taxon>eudicotyledons</taxon>
        <taxon>Gunneridae</taxon>
        <taxon>Pentapetalae</taxon>
        <taxon>Caryophyllales</taxon>
        <taxon>Chenopodiaceae</taxon>
        <taxon>Betoideae</taxon>
        <taxon>Beta</taxon>
    </lineage>
</organism>
<keyword evidence="3" id="KW-1185">Reference proteome</keyword>
<sequence length="200" mass="22379">MLLKYSHAGLVIVTLTAAAVAASFGDEWSLSAYSADNRIIMHARNRALKSFLLNHVDRDSEMHHRRGRETVVYDVSFNGNTLSVVDTPEFQAGNGREFLLQLDEVAKLATSGVNSVYFVVAHNDSDSRIQANMNALKMLYGEAMAAKIKLVIESDNDERGPQRSEVVKISPYNHCLYIAPESNHVFPFLIDIYESSRDRT</sequence>
<dbReference type="Gramene" id="KMS93404">
    <property type="protein sequence ID" value="KMS93404"/>
    <property type="gene ID" value="BVRB_031820"/>
</dbReference>
<dbReference type="AlphaFoldDB" id="A0A0J8AX36"/>
<evidence type="ECO:0000256" key="1">
    <source>
        <dbReference type="SAM" id="SignalP"/>
    </source>
</evidence>
<protein>
    <submittedName>
        <fullName evidence="2">Uncharacterized protein</fullName>
    </submittedName>
</protein>
<reference evidence="2 3" key="1">
    <citation type="journal article" date="2014" name="Nature">
        <title>The genome of the recently domesticated crop plant sugar beet (Beta vulgaris).</title>
        <authorList>
            <person name="Dohm J.C."/>
            <person name="Minoche A.E."/>
            <person name="Holtgrawe D."/>
            <person name="Capella-Gutierrez S."/>
            <person name="Zakrzewski F."/>
            <person name="Tafer H."/>
            <person name="Rupp O."/>
            <person name="Sorensen T.R."/>
            <person name="Stracke R."/>
            <person name="Reinhardt R."/>
            <person name="Goesmann A."/>
            <person name="Kraft T."/>
            <person name="Schulz B."/>
            <person name="Stadler P.F."/>
            <person name="Schmidt T."/>
            <person name="Gabaldon T."/>
            <person name="Lehrach H."/>
            <person name="Weisshaar B."/>
            <person name="Himmelbauer H."/>
        </authorList>
    </citation>
    <scope>NUCLEOTIDE SEQUENCE [LARGE SCALE GENOMIC DNA]</scope>
    <source>
        <tissue evidence="2">Taproot</tissue>
    </source>
</reference>
<dbReference type="Gene3D" id="3.40.50.300">
    <property type="entry name" value="P-loop containing nucleotide triphosphate hydrolases"/>
    <property type="match status" value="1"/>
</dbReference>
<gene>
    <name evidence="2" type="ORF">BVRB_031820</name>
</gene>
<accession>A0A0J8AX36</accession>
<proteinExistence type="predicted"/>
<dbReference type="EMBL" id="KQ103130">
    <property type="protein sequence ID" value="KMS93404.1"/>
    <property type="molecule type" value="Genomic_DNA"/>
</dbReference>